<feature type="signal peptide" evidence="1">
    <location>
        <begin position="1"/>
        <end position="27"/>
    </location>
</feature>
<keyword evidence="1" id="KW-0732">Signal</keyword>
<dbReference type="EMBL" id="JACIDW010000022">
    <property type="protein sequence ID" value="MBB3966772.1"/>
    <property type="molecule type" value="Genomic_DNA"/>
</dbReference>
<evidence type="ECO:0008006" key="4">
    <source>
        <dbReference type="Google" id="ProtNLM"/>
    </source>
</evidence>
<keyword evidence="3" id="KW-1185">Reference proteome</keyword>
<comment type="caution">
    <text evidence="2">The sequence shown here is derived from an EMBL/GenBank/DDBJ whole genome shotgun (WGS) entry which is preliminary data.</text>
</comment>
<proteinExistence type="predicted"/>
<reference evidence="2 3" key="1">
    <citation type="submission" date="2020-08" db="EMBL/GenBank/DDBJ databases">
        <title>Genomic Encyclopedia of Type Strains, Phase IV (KMG-IV): sequencing the most valuable type-strain genomes for metagenomic binning, comparative biology and taxonomic classification.</title>
        <authorList>
            <person name="Goeker M."/>
        </authorList>
    </citation>
    <scope>NUCLEOTIDE SEQUENCE [LARGE SCALE GENOMIC DNA]</scope>
    <source>
        <strain evidence="2 3">DSM 26575</strain>
    </source>
</reference>
<name>A0A7W6CXQ1_9HYPH</name>
<dbReference type="Proteomes" id="UP000582090">
    <property type="component" value="Unassembled WGS sequence"/>
</dbReference>
<evidence type="ECO:0000313" key="3">
    <source>
        <dbReference type="Proteomes" id="UP000582090"/>
    </source>
</evidence>
<dbReference type="AlphaFoldDB" id="A0A7W6CXQ1"/>
<evidence type="ECO:0000256" key="1">
    <source>
        <dbReference type="SAM" id="SignalP"/>
    </source>
</evidence>
<feature type="chain" id="PRO_5031485451" description="Secreted protein" evidence="1">
    <location>
        <begin position="28"/>
        <end position="107"/>
    </location>
</feature>
<protein>
    <recommendedName>
        <fullName evidence="4">Secreted protein</fullName>
    </recommendedName>
</protein>
<dbReference type="RefSeq" id="WP_183902243.1">
    <property type="nucleotide sequence ID" value="NZ_JACIDW010000022.1"/>
</dbReference>
<gene>
    <name evidence="2" type="ORF">GGQ67_004464</name>
</gene>
<organism evidence="2 3">
    <name type="scientific">Rhizobium metallidurans</name>
    <dbReference type="NCBI Taxonomy" id="1265931"/>
    <lineage>
        <taxon>Bacteria</taxon>
        <taxon>Pseudomonadati</taxon>
        <taxon>Pseudomonadota</taxon>
        <taxon>Alphaproteobacteria</taxon>
        <taxon>Hyphomicrobiales</taxon>
        <taxon>Rhizobiaceae</taxon>
        <taxon>Rhizobium/Agrobacterium group</taxon>
        <taxon>Rhizobium</taxon>
    </lineage>
</organism>
<accession>A0A7W6CXQ1</accession>
<sequence length="107" mass="12086">MKTRDRVRTAASLLTMLLFVVPSLAIAASLPKEVSAYIDRRNDCDYFRGEASPDTERQAEIDRELQKLCAGSDAELARLLRLYAKNKAVRDALEVYDPNIEMNSPPR</sequence>
<evidence type="ECO:0000313" key="2">
    <source>
        <dbReference type="EMBL" id="MBB3966772.1"/>
    </source>
</evidence>